<dbReference type="EMBL" id="JADYTN010000017">
    <property type="protein sequence ID" value="MCF2564141.1"/>
    <property type="molecule type" value="Genomic_DNA"/>
</dbReference>
<dbReference type="RefSeq" id="WP_094390886.1">
    <property type="nucleotide sequence ID" value="NZ_JADYTN010000017.1"/>
</dbReference>
<feature type="signal peptide" evidence="5">
    <location>
        <begin position="1"/>
        <end position="18"/>
    </location>
</feature>
<dbReference type="SUPFAM" id="SSF52833">
    <property type="entry name" value="Thioredoxin-like"/>
    <property type="match status" value="1"/>
</dbReference>
<protein>
    <submittedName>
        <fullName evidence="7">TlpA family protein disulfide reductase</fullName>
    </submittedName>
</protein>
<evidence type="ECO:0000256" key="3">
    <source>
        <dbReference type="ARBA" id="ARBA00023157"/>
    </source>
</evidence>
<comment type="subcellular location">
    <subcellularLocation>
        <location evidence="1">Cell envelope</location>
    </subcellularLocation>
</comment>
<proteinExistence type="predicted"/>
<organism evidence="7 8">
    <name type="scientific">Xylanibacter brevis</name>
    <dbReference type="NCBI Taxonomy" id="83231"/>
    <lineage>
        <taxon>Bacteria</taxon>
        <taxon>Pseudomonadati</taxon>
        <taxon>Bacteroidota</taxon>
        <taxon>Bacteroidia</taxon>
        <taxon>Bacteroidales</taxon>
        <taxon>Prevotellaceae</taxon>
        <taxon>Xylanibacter</taxon>
    </lineage>
</organism>
<name>A0ABS9CJQ9_9BACT</name>
<keyword evidence="4" id="KW-0676">Redox-active center</keyword>
<dbReference type="InterPro" id="IPR017937">
    <property type="entry name" value="Thioredoxin_CS"/>
</dbReference>
<feature type="domain" description="Thioredoxin" evidence="6">
    <location>
        <begin position="136"/>
        <end position="277"/>
    </location>
</feature>
<dbReference type="PROSITE" id="PS51352">
    <property type="entry name" value="THIOREDOXIN_2"/>
    <property type="match status" value="1"/>
</dbReference>
<accession>A0ABS9CJQ9</accession>
<keyword evidence="8" id="KW-1185">Reference proteome</keyword>
<evidence type="ECO:0000256" key="2">
    <source>
        <dbReference type="ARBA" id="ARBA00022748"/>
    </source>
</evidence>
<dbReference type="PROSITE" id="PS00194">
    <property type="entry name" value="THIOREDOXIN_1"/>
    <property type="match status" value="1"/>
</dbReference>
<dbReference type="CDD" id="cd02966">
    <property type="entry name" value="TlpA_like_family"/>
    <property type="match status" value="1"/>
</dbReference>
<dbReference type="InterPro" id="IPR050553">
    <property type="entry name" value="Thioredoxin_ResA/DsbE_sf"/>
</dbReference>
<sequence length="277" mass="31390">MKKILTLALMAISLGAYAQEDVYKVQMDAIDAQGEQVMKEYRALREKDPKGELPETKARIVQLSNQMDSLSGVQLKLVRTIIRDNKNNTIPAKYILSAMYDFDYNELKSILDPTAAYYNCPELDRPKKLLAGMEKRAPGKKFTDLQMNDTDDRYAPLSQWVGKGQYVLVDFWASWCGPCRQEMPNLVANYEKYHDKGFEIVGVSFDQKKEAWVEGIQKLGMKWPQISDLKGWKCAASEVYGVASIPSNILVDPNGIIVAMDLRGEKVGEKLKEIYGE</sequence>
<evidence type="ECO:0000313" key="7">
    <source>
        <dbReference type="EMBL" id="MCF2564141.1"/>
    </source>
</evidence>
<keyword evidence="3" id="KW-1015">Disulfide bond</keyword>
<dbReference type="PANTHER" id="PTHR42852:SF6">
    <property type="entry name" value="THIOL:DISULFIDE INTERCHANGE PROTEIN DSBE"/>
    <property type="match status" value="1"/>
</dbReference>
<evidence type="ECO:0000313" key="8">
    <source>
        <dbReference type="Proteomes" id="UP001200470"/>
    </source>
</evidence>
<evidence type="ECO:0000256" key="1">
    <source>
        <dbReference type="ARBA" id="ARBA00004196"/>
    </source>
</evidence>
<comment type="caution">
    <text evidence="7">The sequence shown here is derived from an EMBL/GenBank/DDBJ whole genome shotgun (WGS) entry which is preliminary data.</text>
</comment>
<evidence type="ECO:0000256" key="5">
    <source>
        <dbReference type="SAM" id="SignalP"/>
    </source>
</evidence>
<evidence type="ECO:0000259" key="6">
    <source>
        <dbReference type="PROSITE" id="PS51352"/>
    </source>
</evidence>
<evidence type="ECO:0000256" key="4">
    <source>
        <dbReference type="ARBA" id="ARBA00023284"/>
    </source>
</evidence>
<dbReference type="InterPro" id="IPR013766">
    <property type="entry name" value="Thioredoxin_domain"/>
</dbReference>
<dbReference type="Pfam" id="PF00578">
    <property type="entry name" value="AhpC-TSA"/>
    <property type="match status" value="1"/>
</dbReference>
<reference evidence="7 8" key="1">
    <citation type="submission" date="2020-12" db="EMBL/GenBank/DDBJ databases">
        <title>Whole genome sequences of gut porcine anaerobes.</title>
        <authorList>
            <person name="Kubasova T."/>
            <person name="Jahodarova E."/>
            <person name="Rychlik I."/>
        </authorList>
    </citation>
    <scope>NUCLEOTIDE SEQUENCE [LARGE SCALE GENOMIC DNA]</scope>
    <source>
        <strain evidence="7 8">An925</strain>
    </source>
</reference>
<keyword evidence="5" id="KW-0732">Signal</keyword>
<gene>
    <name evidence="7" type="ORF">I6E12_08450</name>
</gene>
<dbReference type="InterPro" id="IPR036249">
    <property type="entry name" value="Thioredoxin-like_sf"/>
</dbReference>
<feature type="chain" id="PRO_5046073274" evidence="5">
    <location>
        <begin position="19"/>
        <end position="277"/>
    </location>
</feature>
<dbReference type="InterPro" id="IPR000866">
    <property type="entry name" value="AhpC/TSA"/>
</dbReference>
<dbReference type="Gene3D" id="3.40.30.10">
    <property type="entry name" value="Glutaredoxin"/>
    <property type="match status" value="1"/>
</dbReference>
<dbReference type="Proteomes" id="UP001200470">
    <property type="component" value="Unassembled WGS sequence"/>
</dbReference>
<dbReference type="PANTHER" id="PTHR42852">
    <property type="entry name" value="THIOL:DISULFIDE INTERCHANGE PROTEIN DSBE"/>
    <property type="match status" value="1"/>
</dbReference>
<keyword evidence="2" id="KW-0201">Cytochrome c-type biogenesis</keyword>